<keyword evidence="2" id="KW-1185">Reference proteome</keyword>
<dbReference type="GeneID" id="28801445"/>
<evidence type="ECO:0000313" key="1">
    <source>
        <dbReference type="EMBL" id="ANA85860.1"/>
    </source>
</evidence>
<gene>
    <name evidence="1" type="primary">90</name>
    <name evidence="1" type="ORF">PBI_WOES_90</name>
</gene>
<name>A0A160DDL4_9CAUD</name>
<dbReference type="KEGG" id="vg:28801445"/>
<dbReference type="OrthoDB" id="39697at10239"/>
<dbReference type="EMBL" id="KU998240">
    <property type="protein sequence ID" value="ANA85860.1"/>
    <property type="molecule type" value="Genomic_DNA"/>
</dbReference>
<proteinExistence type="predicted"/>
<evidence type="ECO:0000313" key="2">
    <source>
        <dbReference type="Proteomes" id="UP000203182"/>
    </source>
</evidence>
<sequence length="106" mass="12445">MFSIVAEREVVVEAFTACWTERQTSRVIDAMQALTVIGWVPRRAREDWDDDELAEVNRCVVLELERDECDYSCSYMELWFDAQGVVRTSRDDSGWAHEYVNNRQAF</sequence>
<accession>A0A160DDL4</accession>
<organism evidence="1 2">
    <name type="scientific">Gordonia phage Woes</name>
    <dbReference type="NCBI Taxonomy" id="1838084"/>
    <lineage>
        <taxon>Viruses</taxon>
        <taxon>Duplodnaviria</taxon>
        <taxon>Heunggongvirae</taxon>
        <taxon>Uroviricota</taxon>
        <taxon>Caudoviricetes</taxon>
        <taxon>Woesvirus</taxon>
        <taxon>Woesvirus woes</taxon>
    </lineage>
</organism>
<dbReference type="Proteomes" id="UP000203182">
    <property type="component" value="Segment"/>
</dbReference>
<reference evidence="2" key="1">
    <citation type="submission" date="2016-03" db="EMBL/GenBank/DDBJ databases">
        <authorList>
            <person name="Ploux O."/>
        </authorList>
    </citation>
    <scope>NUCLEOTIDE SEQUENCE [LARGE SCALE GENOMIC DNA]</scope>
</reference>
<dbReference type="RefSeq" id="YP_009273480.1">
    <property type="nucleotide sequence ID" value="NC_030905.1"/>
</dbReference>
<protein>
    <submittedName>
        <fullName evidence="1">Uncharacterized protein</fullName>
    </submittedName>
</protein>